<evidence type="ECO:0000313" key="2">
    <source>
        <dbReference type="Proteomes" id="UP001220530"/>
    </source>
</evidence>
<organism evidence="1 2">
    <name type="scientific">Devosia algicola</name>
    <dbReference type="NCBI Taxonomy" id="3026418"/>
    <lineage>
        <taxon>Bacteria</taxon>
        <taxon>Pseudomonadati</taxon>
        <taxon>Pseudomonadota</taxon>
        <taxon>Alphaproteobacteria</taxon>
        <taxon>Hyphomicrobiales</taxon>
        <taxon>Devosiaceae</taxon>
        <taxon>Devosia</taxon>
    </lineage>
</organism>
<proteinExistence type="predicted"/>
<sequence length="29" mass="3047">MRAGSEYQLAGTIEKEVGGEIKSLPVRAG</sequence>
<accession>A0ABY7YS91</accession>
<gene>
    <name evidence="1" type="ORF">PSQ19_08195</name>
</gene>
<name>A0ABY7YS91_9HYPH</name>
<protein>
    <submittedName>
        <fullName evidence="1">HlyU family transcriptional regulator</fullName>
    </submittedName>
</protein>
<reference evidence="1 2" key="1">
    <citation type="submission" date="2023-02" db="EMBL/GenBank/DDBJ databases">
        <title>Devosia algicola sp. nov., isolated from the phycosphere of marine algae.</title>
        <authorList>
            <person name="Kim J.M."/>
            <person name="Lee J.K."/>
            <person name="Choi B.J."/>
            <person name="Bayburt H."/>
            <person name="Jeon C.O."/>
        </authorList>
    </citation>
    <scope>NUCLEOTIDE SEQUENCE [LARGE SCALE GENOMIC DNA]</scope>
    <source>
        <strain evidence="1 2">G20-9</strain>
    </source>
</reference>
<dbReference type="EMBL" id="CP118246">
    <property type="protein sequence ID" value="WDR03988.1"/>
    <property type="molecule type" value="Genomic_DNA"/>
</dbReference>
<dbReference type="Proteomes" id="UP001220530">
    <property type="component" value="Chromosome"/>
</dbReference>
<evidence type="ECO:0000313" key="1">
    <source>
        <dbReference type="EMBL" id="WDR03988.1"/>
    </source>
</evidence>
<keyword evidence="2" id="KW-1185">Reference proteome</keyword>